<dbReference type="InterPro" id="IPR049704">
    <property type="entry name" value="Aminotrans_3_PPA_site"/>
</dbReference>
<dbReference type="InterPro" id="IPR002575">
    <property type="entry name" value="Aminoglycoside_PTrfase"/>
</dbReference>
<dbReference type="PANTHER" id="PTHR45688:SF13">
    <property type="entry name" value="ALANINE--GLYOXYLATE AMINOTRANSFERASE 2-LIKE"/>
    <property type="match status" value="1"/>
</dbReference>
<evidence type="ECO:0000256" key="3">
    <source>
        <dbReference type="ARBA" id="ARBA00022898"/>
    </source>
</evidence>
<organism evidence="5 6">
    <name type="scientific">Pseudomonas syringae pv. coryli</name>
    <dbReference type="NCBI Taxonomy" id="317659"/>
    <lineage>
        <taxon>Bacteria</taxon>
        <taxon>Pseudomonadati</taxon>
        <taxon>Pseudomonadota</taxon>
        <taxon>Gammaproteobacteria</taxon>
        <taxon>Pseudomonadales</taxon>
        <taxon>Pseudomonadaceae</taxon>
        <taxon>Pseudomonas</taxon>
    </lineage>
</organism>
<comment type="cofactor">
    <cofactor evidence="1">
        <name>pyridoxal 5'-phosphate</name>
        <dbReference type="ChEBI" id="CHEBI:597326"/>
    </cofactor>
</comment>
<dbReference type="CDD" id="cd00610">
    <property type="entry name" value="OAT_like"/>
    <property type="match status" value="1"/>
</dbReference>
<evidence type="ECO:0000313" key="5">
    <source>
        <dbReference type="EMBL" id="KPX00076.1"/>
    </source>
</evidence>
<dbReference type="InterPro" id="IPR015424">
    <property type="entry name" value="PyrdxlP-dep_Trfase"/>
</dbReference>
<dbReference type="Pfam" id="PF01636">
    <property type="entry name" value="APH"/>
    <property type="match status" value="1"/>
</dbReference>
<dbReference type="EMBL" id="LJQC01000465">
    <property type="protein sequence ID" value="KPX00076.1"/>
    <property type="molecule type" value="Genomic_DNA"/>
</dbReference>
<dbReference type="Gene3D" id="3.30.200.20">
    <property type="entry name" value="Phosphorylase Kinase, domain 1"/>
    <property type="match status" value="1"/>
</dbReference>
<dbReference type="InterPro" id="IPR015422">
    <property type="entry name" value="PyrdxlP-dep_Trfase_small"/>
</dbReference>
<evidence type="ECO:0000256" key="2">
    <source>
        <dbReference type="ARBA" id="ARBA00008954"/>
    </source>
</evidence>
<dbReference type="GO" id="GO:0030170">
    <property type="term" value="F:pyridoxal phosphate binding"/>
    <property type="evidence" value="ECO:0007669"/>
    <property type="project" value="InterPro"/>
</dbReference>
<feature type="domain" description="Aminoglycoside phosphotransferase" evidence="4">
    <location>
        <begin position="82"/>
        <end position="321"/>
    </location>
</feature>
<sequence>MFSDLACRCGLVTQHNPPIVNAPIVARLPITPCSTSLGLTTTTRFSMPLATLIRRSSLPCPEVSVDQALQLLSEHYGLSGTLKALGSQQDRNFLLDTGTRRYVLKICHGAYSTTELNAQHAALHHLAGHGAFKVPGVIRANDTEQLLSVDIDGQAVHVRLLEFIDGQSLGHVEHLGRDIVVELGELCAHVDIALADFDHSGLQRILQWDPRHAHALIKHLLPVIKDADARACLIEAGEQAHRRLLPLIAALPIQAVHLDISEHNAVWRREAGHPWHLQGLIDFGDLLSTWRVADLSVTCAALLHHAEGDPLYILPAIAAYHALNPLKIEELQALWPLIVARSAVLVLSSEQQASVEPGNAYIQANLAGEWNIFDVATSVPMALMEAAILRAVGLDLPPVEQPAYSPLLPSLAGLQPVLVDLGVLSEHFVAGNWEQSGIDEYLLSQAAGDNGLAASRFGEYRLSRTLPDCASEPETFALHVELHVLAATPLHAPFDGTLRLTADAAVLLVGERISLKLWGVLPEASLQGQVAAGSLIGQGGGSLLLQLCTAPDLNPPLFSTPAWADVWRAICPSPSALLGFDCDAPALQDAAQLLARRDASFAHSKKHYYQAPPQIERGWRNHLIDMQGRSYLDMLNNVAVLGHGHPRMAHEAARQWSLLNTNSRFHYAAIAEFSERLLKLAPEGMDRVFLVNSGTEANDLAIRLAWAYSGGRDMLSVLEAYHGWSVATDAISTSIADNPQALSTRPDWVHPVTAPNTYRGPFRGADSAPEYLCSVDQALATLAEQQRQVAGFICEPVYGNAGGISLPPGYLQQVYQKVRAVGGVCIADEVQVGYGRLGHYFWGFEEQGVVPDIISMAKGMGNGHPLGAVITRREIAEALEAEGYFFSSSGGSPVSCRIGMAVLDVMEEEKLWDNARIVGDHFKARLQALADKHPLVGAVHGMGFYLGMELVRDRHTLEPASEETARLCERLRELGIFMQPTGDYLNILKIKPPMCTTRQSVDFFVDNVSKVLHELE</sequence>
<dbReference type="Pfam" id="PF00202">
    <property type="entry name" value="Aminotran_3"/>
    <property type="match status" value="1"/>
</dbReference>
<dbReference type="InterPro" id="IPR011009">
    <property type="entry name" value="Kinase-like_dom_sf"/>
</dbReference>
<dbReference type="GO" id="GO:0008483">
    <property type="term" value="F:transaminase activity"/>
    <property type="evidence" value="ECO:0007669"/>
    <property type="project" value="InterPro"/>
</dbReference>
<evidence type="ECO:0000313" key="6">
    <source>
        <dbReference type="Proteomes" id="UP000051335"/>
    </source>
</evidence>
<dbReference type="Gene3D" id="3.40.640.10">
    <property type="entry name" value="Type I PLP-dependent aspartate aminotransferase-like (Major domain)"/>
    <property type="match status" value="1"/>
</dbReference>
<reference evidence="5 6" key="1">
    <citation type="submission" date="2015-09" db="EMBL/GenBank/DDBJ databases">
        <title>Genome announcement of multiple Pseudomonas syringae strains.</title>
        <authorList>
            <person name="Thakur S."/>
            <person name="Wang P.W."/>
            <person name="Gong Y."/>
            <person name="Weir B.S."/>
            <person name="Guttman D.S."/>
        </authorList>
    </citation>
    <scope>NUCLEOTIDE SEQUENCE [LARGE SCALE GENOMIC DNA]</scope>
    <source>
        <strain evidence="5 6">ICMP17001</strain>
    </source>
</reference>
<evidence type="ECO:0000259" key="4">
    <source>
        <dbReference type="Pfam" id="PF01636"/>
    </source>
</evidence>
<comment type="caution">
    <text evidence="5">The sequence shown here is derived from an EMBL/GenBank/DDBJ whole genome shotgun (WGS) entry which is preliminary data.</text>
</comment>
<keyword evidence="6" id="KW-1185">Reference proteome</keyword>
<dbReference type="InterPro" id="IPR015421">
    <property type="entry name" value="PyrdxlP-dep_Trfase_major"/>
</dbReference>
<dbReference type="PANTHER" id="PTHR45688">
    <property type="match status" value="1"/>
</dbReference>
<accession>A0A0P9N755</accession>
<dbReference type="PATRIC" id="fig|317659.3.peg.8"/>
<protein>
    <recommendedName>
        <fullName evidence="4">Aminoglycoside phosphotransferase domain-containing protein</fullName>
    </recommendedName>
</protein>
<dbReference type="AlphaFoldDB" id="A0A0P9N755"/>
<dbReference type="Gene3D" id="3.90.1150.10">
    <property type="entry name" value="Aspartate Aminotransferase, domain 1"/>
    <property type="match status" value="1"/>
</dbReference>
<keyword evidence="3" id="KW-0663">Pyridoxal phosphate</keyword>
<dbReference type="PROSITE" id="PS00600">
    <property type="entry name" value="AA_TRANSFER_CLASS_3"/>
    <property type="match status" value="1"/>
</dbReference>
<dbReference type="NCBIfam" id="NF004800">
    <property type="entry name" value="PRK06149.1"/>
    <property type="match status" value="1"/>
</dbReference>
<dbReference type="SUPFAM" id="SSF56112">
    <property type="entry name" value="Protein kinase-like (PK-like)"/>
    <property type="match status" value="1"/>
</dbReference>
<evidence type="ECO:0000256" key="1">
    <source>
        <dbReference type="ARBA" id="ARBA00001933"/>
    </source>
</evidence>
<name>A0A0P9N755_9PSED</name>
<dbReference type="Proteomes" id="UP000051335">
    <property type="component" value="Unassembled WGS sequence"/>
</dbReference>
<comment type="similarity">
    <text evidence="2">Belongs to the class-III pyridoxal-phosphate-dependent aminotransferase family.</text>
</comment>
<dbReference type="Gene3D" id="3.90.1200.10">
    <property type="match status" value="1"/>
</dbReference>
<gene>
    <name evidence="5" type="ORF">ALO75_04012</name>
</gene>
<proteinExistence type="inferred from homology"/>
<dbReference type="SUPFAM" id="SSF53383">
    <property type="entry name" value="PLP-dependent transferases"/>
    <property type="match status" value="1"/>
</dbReference>
<dbReference type="InterPro" id="IPR005814">
    <property type="entry name" value="Aminotrans_3"/>
</dbReference>